<dbReference type="OrthoDB" id="10261348at2759"/>
<dbReference type="KEGG" id="ssck:SPSK_05534"/>
<dbReference type="GeneID" id="27667555"/>
<evidence type="ECO:0000313" key="2">
    <source>
        <dbReference type="EMBL" id="KJR81048.1"/>
    </source>
</evidence>
<sequence length="259" mass="28292">MSSHAALSAAADDRKARLAKLRSIKRKQPGDEIVPPESDRASPAVVTQPKSHGDETGEEGNTGEIREAGEMAVERDVSRLHLSGRNYDPETRNARLGFEVEPNLAAGDDTVEAQAAKLEADVRREQQEEEGGDGEGADGDARPHDGGGKPIDLFKLQPKKPNWDLKRELNKRLEPLNARTDNAIGRLVRERLAAKQQQQQQQSSKQAAASNQPKASAITGEADESGLDGAALVEGIRLREQEAEEEERRERELEDEGEA</sequence>
<feature type="compositionally biased region" description="Basic residues" evidence="1">
    <location>
        <begin position="17"/>
        <end position="27"/>
    </location>
</feature>
<accession>A0A0F2LU99</accession>
<dbReference type="RefSeq" id="XP_016583724.1">
    <property type="nucleotide sequence ID" value="XM_016732278.1"/>
</dbReference>
<dbReference type="VEuPathDB" id="FungiDB:SPSK_05534"/>
<dbReference type="PANTHER" id="PTHR31551:SF1">
    <property type="entry name" value="COILED-COIL DOMAIN-CONTAINING PROTEIN 12"/>
    <property type="match status" value="1"/>
</dbReference>
<feature type="compositionally biased region" description="Acidic residues" evidence="1">
    <location>
        <begin position="127"/>
        <end position="138"/>
    </location>
</feature>
<reference evidence="2 3" key="1">
    <citation type="journal article" date="2014" name="BMC Genomics">
        <title>Comparative genomics of the major fungal agents of human and animal Sporotrichosis: Sporothrix schenckii and Sporothrix brasiliensis.</title>
        <authorList>
            <person name="Teixeira M.M."/>
            <person name="de Almeida L.G."/>
            <person name="Kubitschek-Barreira P."/>
            <person name="Alves F.L."/>
            <person name="Kioshima E.S."/>
            <person name="Abadio A.K."/>
            <person name="Fernandes L."/>
            <person name="Derengowski L.S."/>
            <person name="Ferreira K.S."/>
            <person name="Souza R.C."/>
            <person name="Ruiz J.C."/>
            <person name="de Andrade N.C."/>
            <person name="Paes H.C."/>
            <person name="Nicola A.M."/>
            <person name="Albuquerque P."/>
            <person name="Gerber A.L."/>
            <person name="Martins V.P."/>
            <person name="Peconick L.D."/>
            <person name="Neto A.V."/>
            <person name="Chaucanez C.B."/>
            <person name="Silva P.A."/>
            <person name="Cunha O.L."/>
            <person name="de Oliveira F.F."/>
            <person name="dos Santos T.C."/>
            <person name="Barros A.L."/>
            <person name="Soares M.A."/>
            <person name="de Oliveira L.M."/>
            <person name="Marini M.M."/>
            <person name="Villalobos-Duno H."/>
            <person name="Cunha M.M."/>
            <person name="de Hoog S."/>
            <person name="da Silveira J.F."/>
            <person name="Henrissat B."/>
            <person name="Nino-Vega G.A."/>
            <person name="Cisalpino P.S."/>
            <person name="Mora-Montes H.M."/>
            <person name="Almeida S.R."/>
            <person name="Stajich J.E."/>
            <person name="Lopes-Bezerra L.M."/>
            <person name="Vasconcelos A.T."/>
            <person name="Felipe M.S."/>
        </authorList>
    </citation>
    <scope>NUCLEOTIDE SEQUENCE [LARGE SCALE GENOMIC DNA]</scope>
    <source>
        <strain evidence="2 3">1099-18</strain>
    </source>
</reference>
<gene>
    <name evidence="2" type="ORF">SPSK_05534</name>
</gene>
<dbReference type="EMBL" id="AXCR01000012">
    <property type="protein sequence ID" value="KJR81048.1"/>
    <property type="molecule type" value="Genomic_DNA"/>
</dbReference>
<dbReference type="AlphaFoldDB" id="A0A0F2LU99"/>
<dbReference type="GO" id="GO:0071014">
    <property type="term" value="C:post-mRNA release spliceosomal complex"/>
    <property type="evidence" value="ECO:0007669"/>
    <property type="project" value="TreeGrafter"/>
</dbReference>
<reference evidence="2 3" key="2">
    <citation type="journal article" date="2015" name="Eukaryot. Cell">
        <title>Asexual propagation of a virulent clone complex in a human and feline outbreak of sporotrichosis.</title>
        <authorList>
            <person name="Teixeira Mde M."/>
            <person name="Rodrigues A.M."/>
            <person name="Tsui C.K."/>
            <person name="de Almeida L.G."/>
            <person name="Van Diepeningen A.D."/>
            <person name="van den Ende B.G."/>
            <person name="Fernandes G.F."/>
            <person name="Kano R."/>
            <person name="Hamelin R.C."/>
            <person name="Lopes-Bezerra L.M."/>
            <person name="Vasconcelos A.T."/>
            <person name="de Hoog S."/>
            <person name="de Camargo Z.P."/>
            <person name="Felipe M.S."/>
        </authorList>
    </citation>
    <scope>NUCLEOTIDE SEQUENCE [LARGE SCALE GENOMIC DNA]</scope>
    <source>
        <strain evidence="2 3">1099-18</strain>
    </source>
</reference>
<dbReference type="PANTHER" id="PTHR31551">
    <property type="entry name" value="PRE-MRNA-SPLICING FACTOR CWF18"/>
    <property type="match status" value="1"/>
</dbReference>
<feature type="region of interest" description="Disordered" evidence="1">
    <location>
        <begin position="1"/>
        <end position="94"/>
    </location>
</feature>
<feature type="region of interest" description="Disordered" evidence="1">
    <location>
        <begin position="187"/>
        <end position="259"/>
    </location>
</feature>
<protein>
    <submittedName>
        <fullName evidence="2">Coiled-coil domain-containing protein 12</fullName>
    </submittedName>
</protein>
<dbReference type="Pfam" id="PF08315">
    <property type="entry name" value="cwf18"/>
    <property type="match status" value="1"/>
</dbReference>
<dbReference type="GO" id="GO:0005684">
    <property type="term" value="C:U2-type spliceosomal complex"/>
    <property type="evidence" value="ECO:0007669"/>
    <property type="project" value="TreeGrafter"/>
</dbReference>
<dbReference type="Proteomes" id="UP000033710">
    <property type="component" value="Unassembled WGS sequence"/>
</dbReference>
<comment type="caution">
    <text evidence="2">The sequence shown here is derived from an EMBL/GenBank/DDBJ whole genome shotgun (WGS) entry which is preliminary data.</text>
</comment>
<feature type="region of interest" description="Disordered" evidence="1">
    <location>
        <begin position="112"/>
        <end position="162"/>
    </location>
</feature>
<proteinExistence type="predicted"/>
<feature type="compositionally biased region" description="Low complexity" evidence="1">
    <location>
        <begin position="194"/>
        <end position="217"/>
    </location>
</feature>
<dbReference type="InterPro" id="IPR013169">
    <property type="entry name" value="mRNA_splic_Cwf18-like"/>
</dbReference>
<organism evidence="2 3">
    <name type="scientific">Sporothrix schenckii 1099-18</name>
    <dbReference type="NCBI Taxonomy" id="1397361"/>
    <lineage>
        <taxon>Eukaryota</taxon>
        <taxon>Fungi</taxon>
        <taxon>Dikarya</taxon>
        <taxon>Ascomycota</taxon>
        <taxon>Pezizomycotina</taxon>
        <taxon>Sordariomycetes</taxon>
        <taxon>Sordariomycetidae</taxon>
        <taxon>Ophiostomatales</taxon>
        <taxon>Ophiostomataceae</taxon>
        <taxon>Sporothrix</taxon>
    </lineage>
</organism>
<feature type="compositionally biased region" description="Low complexity" evidence="1">
    <location>
        <begin position="1"/>
        <end position="10"/>
    </location>
</feature>
<name>A0A0F2LU99_SPOSC</name>
<feature type="compositionally biased region" description="Basic and acidic residues" evidence="1">
    <location>
        <begin position="64"/>
        <end position="79"/>
    </location>
</feature>
<evidence type="ECO:0000313" key="3">
    <source>
        <dbReference type="Proteomes" id="UP000033710"/>
    </source>
</evidence>
<evidence type="ECO:0000256" key="1">
    <source>
        <dbReference type="SAM" id="MobiDB-lite"/>
    </source>
</evidence>
<feature type="compositionally biased region" description="Basic and acidic residues" evidence="1">
    <location>
        <begin position="236"/>
        <end position="252"/>
    </location>
</feature>